<dbReference type="HOGENOM" id="CLU_021192_4_3_1"/>
<comment type="domain">
    <text evidence="5">The RxLR-dEER motif acts to carry the protein into the host cell cytoplasm through binding to cell surface phosphatidylinositol-3-phosphate.</text>
</comment>
<name>E0W5M8_PHYSO</name>
<keyword evidence="3 5" id="KW-0964">Secreted</keyword>
<dbReference type="KEGG" id="psoj:PHYSODRAFT_284432"/>
<keyword evidence="4 5" id="KW-0732">Signal</keyword>
<evidence type="ECO:0000256" key="5">
    <source>
        <dbReference type="RuleBase" id="RU367124"/>
    </source>
</evidence>
<protein>
    <recommendedName>
        <fullName evidence="5">RxLR effector protein</fullName>
    </recommendedName>
</protein>
<evidence type="ECO:0000256" key="4">
    <source>
        <dbReference type="ARBA" id="ARBA00022729"/>
    </source>
</evidence>
<reference evidence="6" key="1">
    <citation type="journal article" date="2011" name="Plant Cell">
        <title>Transcriptional programming and functional interactions within the Phytophthora sojae RXLR effector repertoire.</title>
        <authorList>
            <person name="Wang Q."/>
            <person name="Han C."/>
            <person name="Ferreira A.O."/>
            <person name="Yu X."/>
            <person name="Ye W."/>
            <person name="Tripathy S."/>
            <person name="Kale S.D."/>
            <person name="Gu B."/>
            <person name="Sheng Y."/>
            <person name="Sui Y."/>
            <person name="Wang X."/>
            <person name="Zhang Z."/>
            <person name="Cheng B."/>
            <person name="Dong S."/>
            <person name="Shan W."/>
            <person name="Zheng X."/>
            <person name="Dou D."/>
            <person name="Tyler B.M."/>
            <person name="Wang Y."/>
        </authorList>
    </citation>
    <scope>NUCLEOTIDE SEQUENCE</scope>
    <source>
        <strain evidence="6">P7074</strain>
    </source>
</reference>
<dbReference type="OrthoDB" id="129107at2759"/>
<sequence>MRLYCSTLLAVVTLFAVGTSVVTGDNDRNKLFRGATAGLPVVSPVLTKNERDSTARRVLRAVDDNEDDRAFGIPSMSTITETAMKIPGASTVAGLAKTLPGASMVGDLAQKMQYQYWLKMNKTPDEVKTILGLDDLGTKILDSPNLDIWIRYAKMYNERNNLPDTSMISELLKKIPSDRIMELVKKIPDSAKIIESVQYQYWLRMNKTPDEVKTILGLDNLGAKILDHPNVDIWVRYTGMYNKRKKLPDSSMISGLLKVVPTDKMMELVKKIPGSAKAIESVQHQYWLRMKTTPEEVKKLLGLDDLGAKILESPNLDIWIRYTRTYNERNNLPETAMIEDLLKMIPADRTMELAKKLPGSAKTIENVQCQLLLQMSKTPSEVKTLLGLDTLGTKLLDSPNLNIWIRFKRMYKQQHGAAAAA</sequence>
<gene>
    <name evidence="6" type="primary">Avh</name>
</gene>
<dbReference type="SMR" id="E0W5M8"/>
<dbReference type="VEuPathDB" id="FungiDB:PHYSODRAFT_284432"/>
<dbReference type="Pfam" id="PF16810">
    <property type="entry name" value="RXLR"/>
    <property type="match status" value="1"/>
</dbReference>
<dbReference type="EMBL" id="JN254291">
    <property type="protein sequence ID" value="AEK81104.1"/>
    <property type="molecule type" value="Genomic_DNA"/>
</dbReference>
<accession>E0W5M8</accession>
<proteinExistence type="inferred from homology"/>
<comment type="subcellular location">
    <subcellularLocation>
        <location evidence="1 5">Secreted</location>
    </subcellularLocation>
</comment>
<comment type="function">
    <text evidence="5">Effector that suppresses plant defense responses during pathogen infection.</text>
</comment>
<feature type="chain" id="PRO_5045002466" description="RxLR effector protein" evidence="5">
    <location>
        <begin position="25"/>
        <end position="421"/>
    </location>
</feature>
<evidence type="ECO:0000256" key="1">
    <source>
        <dbReference type="ARBA" id="ARBA00004613"/>
    </source>
</evidence>
<organism evidence="6">
    <name type="scientific">Phytophthora sojae</name>
    <name type="common">Soybean stem and root rot agent</name>
    <name type="synonym">Phytophthora megasperma f. sp. glycines</name>
    <dbReference type="NCBI Taxonomy" id="67593"/>
    <lineage>
        <taxon>Eukaryota</taxon>
        <taxon>Sar</taxon>
        <taxon>Stramenopiles</taxon>
        <taxon>Oomycota</taxon>
        <taxon>Peronosporomycetes</taxon>
        <taxon>Peronosporales</taxon>
        <taxon>Peronosporaceae</taxon>
        <taxon>Phytophthora</taxon>
    </lineage>
</organism>
<evidence type="ECO:0000256" key="3">
    <source>
        <dbReference type="ARBA" id="ARBA00022525"/>
    </source>
</evidence>
<dbReference type="InterPro" id="IPR031825">
    <property type="entry name" value="RXLR"/>
</dbReference>
<evidence type="ECO:0000313" key="6">
    <source>
        <dbReference type="EMBL" id="AEK81104.1"/>
    </source>
</evidence>
<comment type="similarity">
    <text evidence="2 5">Belongs to the RxLR effector family.</text>
</comment>
<dbReference type="RefSeq" id="XP_009516685.1">
    <property type="nucleotide sequence ID" value="XM_009518390.1"/>
</dbReference>
<dbReference type="AlphaFoldDB" id="E0W5M8"/>
<evidence type="ECO:0000256" key="2">
    <source>
        <dbReference type="ARBA" id="ARBA00010400"/>
    </source>
</evidence>
<feature type="signal peptide" evidence="5">
    <location>
        <begin position="1"/>
        <end position="24"/>
    </location>
</feature>